<dbReference type="Pfam" id="PF02719">
    <property type="entry name" value="Polysacc_synt_2"/>
    <property type="match status" value="1"/>
</dbReference>
<feature type="transmembrane region" description="Helical" evidence="2">
    <location>
        <begin position="49"/>
        <end position="70"/>
    </location>
</feature>
<dbReference type="InterPro" id="IPR036291">
    <property type="entry name" value="NAD(P)-bd_dom_sf"/>
</dbReference>
<evidence type="ECO:0000256" key="2">
    <source>
        <dbReference type="SAM" id="Phobius"/>
    </source>
</evidence>
<proteinExistence type="inferred from homology"/>
<dbReference type="PANTHER" id="PTHR43318:SF1">
    <property type="entry name" value="POLYSACCHARIDE BIOSYNTHESIS PROTEIN EPSC-RELATED"/>
    <property type="match status" value="1"/>
</dbReference>
<name>A0A0A0F3C0_9GAMM</name>
<dbReference type="SUPFAM" id="SSF51735">
    <property type="entry name" value="NAD(P)-binding Rossmann-fold domains"/>
    <property type="match status" value="2"/>
</dbReference>
<dbReference type="PANTHER" id="PTHR43318">
    <property type="entry name" value="UDP-N-ACETYLGLUCOSAMINE 4,6-DEHYDRATASE"/>
    <property type="match status" value="1"/>
</dbReference>
<keyword evidence="2" id="KW-1133">Transmembrane helix</keyword>
<sequence>MSKWGDRWSSSVPRVAVVTHDLAMVWLVWEGLHWLRYSVMPNPPEMALWSTEVVLVLAAQGLVFWQVGLYRGLWRFASVPDLWNIFKACALGLFAIVLGLFLYNRLDLVSRTVLVLYPLVLMGLLGAPRLLYRAWKDSHVDRGGQASVRILILGAGHAGEALVRDLRRFGSYQPVGFLDDASRLRGTKVQGVPVLGRVEDVAEIARETAARLLVIAMPSADADAMQRVVVACERSGLPFRMVPRLRDVLEGRSLPGELKEVAIEDLLGRQPVLPDWKAIRAWLGARSVLVTGAGGSIGSELCRQCARHGARRITLVELDELSLITAEATLRRDFPDLEYIPVLGDCGDPAVIDYALRQAVPEAVFHAAAYKQVPLLETQVREAVRNNVLATRTVAHACREAGVGTFVLISTDKAVDPGNVLGATKRLAEMGCQALADQRCTRFVTVRFGNVLDSAGSVVPLFREQIRNGGPVTVTDPEVTRYFMTIPEACQLILQASAIGTHEAIYTLDMGEPVPIRVLAEQMIRLAGKQPGRDISIAYTGLRPGEKLHETLFHADERYRATAHPKILQAEPRAIQAELVQAGLEKLREASGRYDCEILSMVLRELVPEFQPIAHRAPAPAERAIVVAFPSRAARKS</sequence>
<dbReference type="Proteomes" id="UP000029989">
    <property type="component" value="Unassembled WGS sequence"/>
</dbReference>
<protein>
    <submittedName>
        <fullName evidence="4">Multidrug MFS transporter</fullName>
    </submittedName>
</protein>
<feature type="transmembrane region" description="Helical" evidence="2">
    <location>
        <begin position="82"/>
        <end position="103"/>
    </location>
</feature>
<keyword evidence="2" id="KW-0472">Membrane</keyword>
<keyword evidence="5" id="KW-1185">Reference proteome</keyword>
<dbReference type="RefSeq" id="WP_036206147.1">
    <property type="nucleotide sequence ID" value="NZ_AVPT01000001.1"/>
</dbReference>
<feature type="transmembrane region" description="Helical" evidence="2">
    <location>
        <begin position="115"/>
        <end position="132"/>
    </location>
</feature>
<keyword evidence="2" id="KW-0812">Transmembrane</keyword>
<evidence type="ECO:0000313" key="4">
    <source>
        <dbReference type="EMBL" id="KGM57651.1"/>
    </source>
</evidence>
<evidence type="ECO:0000313" key="5">
    <source>
        <dbReference type="Proteomes" id="UP000029989"/>
    </source>
</evidence>
<dbReference type="Gene3D" id="3.40.50.720">
    <property type="entry name" value="NAD(P)-binding Rossmann-like Domain"/>
    <property type="match status" value="2"/>
</dbReference>
<comment type="caution">
    <text evidence="4">The sequence shown here is derived from an EMBL/GenBank/DDBJ whole genome shotgun (WGS) entry which is preliminary data.</text>
</comment>
<dbReference type="InterPro" id="IPR051203">
    <property type="entry name" value="Polysaccharide_Synthase-Rel"/>
</dbReference>
<comment type="similarity">
    <text evidence="1">Belongs to the polysaccharide synthase family.</text>
</comment>
<reference evidence="4 5" key="1">
    <citation type="journal article" date="2015" name="Stand. Genomic Sci.">
        <title>Genomic information of the arsenic-resistant bacterium Lysobacter arseniciresistens type strain ZS79(T) and comparison of Lysobacter draft genomes.</title>
        <authorList>
            <person name="Liu L."/>
            <person name="Zhang S."/>
            <person name="Luo M."/>
            <person name="Wang G."/>
        </authorList>
    </citation>
    <scope>NUCLEOTIDE SEQUENCE [LARGE SCALE GENOMIC DNA]</scope>
    <source>
        <strain evidence="4 5">ZS79</strain>
    </source>
</reference>
<dbReference type="Pfam" id="PF13727">
    <property type="entry name" value="CoA_binding_3"/>
    <property type="match status" value="1"/>
</dbReference>
<evidence type="ECO:0000256" key="1">
    <source>
        <dbReference type="ARBA" id="ARBA00007430"/>
    </source>
</evidence>
<dbReference type="STRING" id="913325.N799_00195"/>
<gene>
    <name evidence="4" type="ORF">N799_00195</name>
</gene>
<dbReference type="InterPro" id="IPR003869">
    <property type="entry name" value="Polysac_CapD-like"/>
</dbReference>
<evidence type="ECO:0000259" key="3">
    <source>
        <dbReference type="Pfam" id="PF02719"/>
    </source>
</evidence>
<accession>A0A0A0F3C0</accession>
<dbReference type="EMBL" id="AVPT01000001">
    <property type="protein sequence ID" value="KGM57651.1"/>
    <property type="molecule type" value="Genomic_DNA"/>
</dbReference>
<feature type="domain" description="Polysaccharide biosynthesis protein CapD-like" evidence="3">
    <location>
        <begin position="288"/>
        <end position="571"/>
    </location>
</feature>
<dbReference type="CDD" id="cd05237">
    <property type="entry name" value="UDP_invert_4-6DH_SDR_e"/>
    <property type="match status" value="1"/>
</dbReference>
<dbReference type="AlphaFoldDB" id="A0A0A0F3C0"/>
<dbReference type="eggNOG" id="COG1086">
    <property type="taxonomic scope" value="Bacteria"/>
</dbReference>
<organism evidence="4 5">
    <name type="scientific">Lysobacter arseniciresistens ZS79</name>
    <dbReference type="NCBI Taxonomy" id="913325"/>
    <lineage>
        <taxon>Bacteria</taxon>
        <taxon>Pseudomonadati</taxon>
        <taxon>Pseudomonadota</taxon>
        <taxon>Gammaproteobacteria</taxon>
        <taxon>Lysobacterales</taxon>
        <taxon>Lysobacteraceae</taxon>
        <taxon>Novilysobacter</taxon>
    </lineage>
</organism>